<organism evidence="2 3">
    <name type="scientific">Mycolicibacterium rhodesiae</name>
    <name type="common">Mycobacterium rhodesiae</name>
    <dbReference type="NCBI Taxonomy" id="36814"/>
    <lineage>
        <taxon>Bacteria</taxon>
        <taxon>Bacillati</taxon>
        <taxon>Actinomycetota</taxon>
        <taxon>Actinomycetes</taxon>
        <taxon>Mycobacteriales</taxon>
        <taxon>Mycobacteriaceae</taxon>
        <taxon>Mycolicibacterium</taxon>
    </lineage>
</organism>
<name>A0A1X0IMZ6_MYCRH</name>
<dbReference type="Proteomes" id="UP000192534">
    <property type="component" value="Unassembled WGS sequence"/>
</dbReference>
<comment type="caution">
    <text evidence="2">The sequence shown here is derived from an EMBL/GenBank/DDBJ whole genome shotgun (WGS) entry which is preliminary data.</text>
</comment>
<evidence type="ECO:0000313" key="2">
    <source>
        <dbReference type="EMBL" id="ORB49693.1"/>
    </source>
</evidence>
<evidence type="ECO:0000313" key="3">
    <source>
        <dbReference type="Proteomes" id="UP000192534"/>
    </source>
</evidence>
<reference evidence="2 3" key="1">
    <citation type="submission" date="2016-12" db="EMBL/GenBank/DDBJ databases">
        <title>The new phylogeny of genus Mycobacterium.</title>
        <authorList>
            <person name="Tortoli E."/>
            <person name="Trovato A."/>
            <person name="Cirillo D.M."/>
        </authorList>
    </citation>
    <scope>NUCLEOTIDE SEQUENCE [LARGE SCALE GENOMIC DNA]</scope>
    <source>
        <strain evidence="2 3">DSM 44223</strain>
    </source>
</reference>
<evidence type="ECO:0000256" key="1">
    <source>
        <dbReference type="SAM" id="MobiDB-lite"/>
    </source>
</evidence>
<feature type="region of interest" description="Disordered" evidence="1">
    <location>
        <begin position="1"/>
        <end position="28"/>
    </location>
</feature>
<accession>A0A1X0IMZ6</accession>
<protein>
    <recommendedName>
        <fullName evidence="4">Rho termination factor</fullName>
    </recommendedName>
</protein>
<proteinExistence type="predicted"/>
<gene>
    <name evidence="2" type="ORF">BST42_22445</name>
</gene>
<sequence length="84" mass="9232">MFGPAGALGTSFFGEQQPQQRGYEMSSASAANSDVDDIRFFRPSRSCAYEGWTVAELKKRAKQLGISGYSGLSKEKLISLIRSY</sequence>
<keyword evidence="3" id="KW-1185">Reference proteome</keyword>
<dbReference type="EMBL" id="MVIH01000013">
    <property type="protein sequence ID" value="ORB49693.1"/>
    <property type="molecule type" value="Genomic_DNA"/>
</dbReference>
<evidence type="ECO:0008006" key="4">
    <source>
        <dbReference type="Google" id="ProtNLM"/>
    </source>
</evidence>
<dbReference type="AlphaFoldDB" id="A0A1X0IMZ6"/>